<dbReference type="SUPFAM" id="SSF54975">
    <property type="entry name" value="Acylphosphatase/BLUF domain-like"/>
    <property type="match status" value="1"/>
</dbReference>
<dbReference type="InterPro" id="IPR007024">
    <property type="entry name" value="BLUF_domain"/>
</dbReference>
<dbReference type="Gene3D" id="3.30.70.100">
    <property type="match status" value="1"/>
</dbReference>
<dbReference type="InterPro" id="IPR036046">
    <property type="entry name" value="Acylphosphatase-like_dom_sf"/>
</dbReference>
<protein>
    <submittedName>
        <fullName evidence="2">BLUF domain-containing protein</fullName>
    </submittedName>
</protein>
<evidence type="ECO:0000313" key="2">
    <source>
        <dbReference type="EMBL" id="MFA0569914.1"/>
    </source>
</evidence>
<dbReference type="EMBL" id="JBFRUW010000060">
    <property type="protein sequence ID" value="MFA0569914.1"/>
    <property type="molecule type" value="Genomic_DNA"/>
</dbReference>
<gene>
    <name evidence="2" type="ORF">AB4566_16700</name>
</gene>
<dbReference type="Pfam" id="PF04940">
    <property type="entry name" value="BLUF"/>
    <property type="match status" value="1"/>
</dbReference>
<sequence length="139" mass="15991">MYLTRLIYVSTITQLCRPESLDEILIASRKHNEEDHITGILSFDEQYFLQCLEGSRSKVNEAYSRIHNDKRHTNVIILDYEEISSRVFGDWSMGYVPKSKLTALLNIQFSGSDSFTPYEMSGASAFQMLLELKKNLPSD</sequence>
<accession>A0ABV4NFX8</accession>
<organism evidence="2 3">
    <name type="scientific">Vibrio gallaecicus</name>
    <dbReference type="NCBI Taxonomy" id="552386"/>
    <lineage>
        <taxon>Bacteria</taxon>
        <taxon>Pseudomonadati</taxon>
        <taxon>Pseudomonadota</taxon>
        <taxon>Gammaproteobacteria</taxon>
        <taxon>Vibrionales</taxon>
        <taxon>Vibrionaceae</taxon>
        <taxon>Vibrio</taxon>
    </lineage>
</organism>
<evidence type="ECO:0000259" key="1">
    <source>
        <dbReference type="PROSITE" id="PS50925"/>
    </source>
</evidence>
<dbReference type="PROSITE" id="PS50925">
    <property type="entry name" value="BLUF"/>
    <property type="match status" value="1"/>
</dbReference>
<evidence type="ECO:0000313" key="3">
    <source>
        <dbReference type="Proteomes" id="UP001570417"/>
    </source>
</evidence>
<dbReference type="Proteomes" id="UP001570417">
    <property type="component" value="Unassembled WGS sequence"/>
</dbReference>
<reference evidence="2 3" key="1">
    <citation type="journal article" date="2024" name="ISME J.">
        <title>Tailless and filamentous prophages are predominant in marine Vibrio.</title>
        <authorList>
            <person name="Steensen K."/>
            <person name="Seneca J."/>
            <person name="Bartlau N."/>
            <person name="Yu X.A."/>
            <person name="Hussain F.A."/>
            <person name="Polz M.F."/>
        </authorList>
    </citation>
    <scope>NUCLEOTIDE SEQUENCE [LARGE SCALE GENOMIC DNA]</scope>
    <source>
        <strain evidence="2 3">10N.222.51.A1</strain>
    </source>
</reference>
<keyword evidence="3" id="KW-1185">Reference proteome</keyword>
<name>A0ABV4NFX8_9VIBR</name>
<dbReference type="SMART" id="SM01034">
    <property type="entry name" value="BLUF"/>
    <property type="match status" value="1"/>
</dbReference>
<feature type="domain" description="BLUF" evidence="1">
    <location>
        <begin position="3"/>
        <end position="94"/>
    </location>
</feature>
<dbReference type="RefSeq" id="WP_137373037.1">
    <property type="nucleotide sequence ID" value="NZ_AP025490.1"/>
</dbReference>
<comment type="caution">
    <text evidence="2">The sequence shown here is derived from an EMBL/GenBank/DDBJ whole genome shotgun (WGS) entry which is preliminary data.</text>
</comment>
<proteinExistence type="predicted"/>